<sequence>MLSSQKLDFSFEIKSMGISYYAPLLVILLSIIYVFFSSGLDAIEHISHLLEFVVCPFAAWWSIYLFFDYYEDRASEVLFSYPLSSFFHGILRVTSFFILFLIGFFILLLTITLKNPSVSLMDISINYIPQAMLYSYLGFTLMIVSRNIIFPLLLIIGYIAMKYFTMGGSLFPIYNVMSFSLDMSLSSKIVGLCLQNIVISIFLAIIGHITLLKRKI</sequence>
<dbReference type="AlphaFoldDB" id="A0A2S1LZT3"/>
<feature type="transmembrane region" description="Helical" evidence="1">
    <location>
        <begin position="189"/>
        <end position="212"/>
    </location>
</feature>
<reference evidence="2 3" key="1">
    <citation type="journal article" date="2015" name="PLoS ONE">
        <title>Genome Sequence of Bacillus endophyticus and Analysis of Its Companion Mechanism in the Ketogulonigenium vulgare-Bacillus Strain Consortium.</title>
        <authorList>
            <person name="Jia N."/>
            <person name="Du J."/>
            <person name="Ding M.Z."/>
            <person name="Gao F."/>
            <person name="Yuan Y.J."/>
        </authorList>
    </citation>
    <scope>NUCLEOTIDE SEQUENCE [LARGE SCALE GENOMIC DNA]</scope>
    <source>
        <strain evidence="2 3">Hbe603</strain>
        <plasmid evidence="3">pbeh6</plasmid>
    </source>
</reference>
<feature type="transmembrane region" description="Helical" evidence="1">
    <location>
        <begin position="49"/>
        <end position="70"/>
    </location>
</feature>
<geneLocation type="plasmid" evidence="3">
    <name>pbeh6</name>
</geneLocation>
<evidence type="ECO:0000313" key="2">
    <source>
        <dbReference type="EMBL" id="AWG44316.1"/>
    </source>
</evidence>
<keyword evidence="1" id="KW-0812">Transmembrane</keyword>
<organism evidence="2 3">
    <name type="scientific">Priestia filamentosa</name>
    <dbReference type="NCBI Taxonomy" id="1402861"/>
    <lineage>
        <taxon>Bacteria</taxon>
        <taxon>Bacillati</taxon>
        <taxon>Bacillota</taxon>
        <taxon>Bacilli</taxon>
        <taxon>Bacillales</taxon>
        <taxon>Bacillaceae</taxon>
        <taxon>Priestia</taxon>
    </lineage>
</organism>
<accession>A0A2S1LZT3</accession>
<keyword evidence="3" id="KW-1185">Reference proteome</keyword>
<dbReference type="RefSeq" id="WP_046218395.1">
    <property type="nucleotide sequence ID" value="NZ_CP015328.1"/>
</dbReference>
<keyword evidence="2" id="KW-0614">Plasmid</keyword>
<name>A0A2S1LZT3_9BACI</name>
<keyword evidence="1" id="KW-0472">Membrane</keyword>
<gene>
    <name evidence="2" type="ORF">BEH_26385</name>
</gene>
<dbReference type="Proteomes" id="UP000036202">
    <property type="component" value="Plasmid pbeh6"/>
</dbReference>
<evidence type="ECO:0000256" key="1">
    <source>
        <dbReference type="SAM" id="Phobius"/>
    </source>
</evidence>
<keyword evidence="1" id="KW-1133">Transmembrane helix</keyword>
<dbReference type="EMBL" id="CP015328">
    <property type="protein sequence ID" value="AWG44316.1"/>
    <property type="molecule type" value="Genomic_DNA"/>
</dbReference>
<feature type="transmembrane region" description="Helical" evidence="1">
    <location>
        <begin position="20"/>
        <end position="37"/>
    </location>
</feature>
<feature type="transmembrane region" description="Helical" evidence="1">
    <location>
        <begin position="90"/>
        <end position="113"/>
    </location>
</feature>
<evidence type="ECO:0000313" key="3">
    <source>
        <dbReference type="Proteomes" id="UP000036202"/>
    </source>
</evidence>
<dbReference type="OrthoDB" id="2966946at2"/>
<protein>
    <submittedName>
        <fullName evidence="2">Uncharacterized protein</fullName>
    </submittedName>
</protein>
<proteinExistence type="predicted"/>
<feature type="transmembrane region" description="Helical" evidence="1">
    <location>
        <begin position="133"/>
        <end position="161"/>
    </location>
</feature>
<dbReference type="KEGG" id="beo:BEH_26385"/>